<gene>
    <name evidence="6" type="ORF">I6M88_14680</name>
</gene>
<protein>
    <submittedName>
        <fullName evidence="6">1-acyl-sn-glycerol-3-phosphate acyltransferase</fullName>
    </submittedName>
</protein>
<dbReference type="GO" id="GO:0016746">
    <property type="term" value="F:acyltransferase activity"/>
    <property type="evidence" value="ECO:0007669"/>
    <property type="project" value="UniProtKB-KW"/>
</dbReference>
<dbReference type="Pfam" id="PF01553">
    <property type="entry name" value="Acyltransferase"/>
    <property type="match status" value="1"/>
</dbReference>
<dbReference type="Proteomes" id="UP000746649">
    <property type="component" value="Unassembled WGS sequence"/>
</dbReference>
<organism evidence="6 7">
    <name type="scientific">Citrobacter sedlakii</name>
    <dbReference type="NCBI Taxonomy" id="67826"/>
    <lineage>
        <taxon>Bacteria</taxon>
        <taxon>Pseudomonadati</taxon>
        <taxon>Pseudomonadota</taxon>
        <taxon>Gammaproteobacteria</taxon>
        <taxon>Enterobacterales</taxon>
        <taxon>Enterobacteriaceae</taxon>
        <taxon>Citrobacter</taxon>
        <taxon>Citrobacter freundii complex</taxon>
    </lineage>
</organism>
<accession>A0ABS0ZTQ9</accession>
<feature type="domain" description="Phospholipid/glycerol acyltransferase" evidence="5">
    <location>
        <begin position="96"/>
        <end position="204"/>
    </location>
</feature>
<evidence type="ECO:0000313" key="7">
    <source>
        <dbReference type="Proteomes" id="UP000746649"/>
    </source>
</evidence>
<dbReference type="SMART" id="SM00563">
    <property type="entry name" value="PlsC"/>
    <property type="match status" value="1"/>
</dbReference>
<evidence type="ECO:0000256" key="4">
    <source>
        <dbReference type="SAM" id="Phobius"/>
    </source>
</evidence>
<keyword evidence="7" id="KW-1185">Reference proteome</keyword>
<sequence length="279" mass="31182">MALEPRMNGVFTSLNRLWRIAMTGFCFALFGLGGLLLSVVWFNVLLVFVWDNSRRRRIARRSISASFRLFLTVTRVLGVLDYRMEGVDILRQERGCLVVANHPTLIDYVLLASVMPETDCLVKSALLTNPFLSGVVRAADYLVNSQADALLPASQQRLAQGDTILIFPEGTRTKPGETMTLQRGAANIAVRCHSDLRVVTIHCSERMLDKESKWYQVPPCKPLFTIEVRERVKINQFYDADSQEPALAARQLNRHLLLKLQPGTLPLAGINDASALSGN</sequence>
<comment type="pathway">
    <text evidence="1">Lipid metabolism.</text>
</comment>
<evidence type="ECO:0000259" key="5">
    <source>
        <dbReference type="SMART" id="SM00563"/>
    </source>
</evidence>
<comment type="caution">
    <text evidence="6">The sequence shown here is derived from an EMBL/GenBank/DDBJ whole genome shotgun (WGS) entry which is preliminary data.</text>
</comment>
<evidence type="ECO:0000256" key="2">
    <source>
        <dbReference type="ARBA" id="ARBA00022679"/>
    </source>
</evidence>
<keyword evidence="4" id="KW-0472">Membrane</keyword>
<keyword evidence="2" id="KW-0808">Transferase</keyword>
<dbReference type="SUPFAM" id="SSF69593">
    <property type="entry name" value="Glycerol-3-phosphate (1)-acyltransferase"/>
    <property type="match status" value="1"/>
</dbReference>
<proteinExistence type="predicted"/>
<evidence type="ECO:0000313" key="6">
    <source>
        <dbReference type="EMBL" id="MBJ8382206.1"/>
    </source>
</evidence>
<reference evidence="6 7" key="1">
    <citation type="submission" date="2020-11" db="EMBL/GenBank/DDBJ databases">
        <title>Enhanced detection system for hospital associated transmission using whole genome sequencing surveillance.</title>
        <authorList>
            <person name="Harrison L.H."/>
            <person name="Van Tyne D."/>
            <person name="Marsh J.W."/>
            <person name="Griffith M.P."/>
            <person name="Snyder D.J."/>
            <person name="Cooper V.S."/>
            <person name="Mustapha M."/>
        </authorList>
    </citation>
    <scope>NUCLEOTIDE SEQUENCE [LARGE SCALE GENOMIC DNA]</scope>
    <source>
        <strain evidence="6 7">CB00117</strain>
    </source>
</reference>
<dbReference type="RefSeq" id="WP_200035583.1">
    <property type="nucleotide sequence ID" value="NZ_JADWND010000006.1"/>
</dbReference>
<dbReference type="PANTHER" id="PTHR10434">
    <property type="entry name" value="1-ACYL-SN-GLYCEROL-3-PHOSPHATE ACYLTRANSFERASE"/>
    <property type="match status" value="1"/>
</dbReference>
<keyword evidence="3 6" id="KW-0012">Acyltransferase</keyword>
<name>A0ABS0ZTQ9_9ENTR</name>
<dbReference type="CDD" id="cd07989">
    <property type="entry name" value="LPLAT_AGPAT-like"/>
    <property type="match status" value="1"/>
</dbReference>
<dbReference type="EMBL" id="JADWND010000006">
    <property type="protein sequence ID" value="MBJ8382206.1"/>
    <property type="molecule type" value="Genomic_DNA"/>
</dbReference>
<dbReference type="PANTHER" id="PTHR10434:SF66">
    <property type="entry name" value="PHOSPHOLIPID_GLYCEROL ACYLTRANSFERASE DOMAIN-CONTAINING PROTEIN"/>
    <property type="match status" value="1"/>
</dbReference>
<dbReference type="InterPro" id="IPR002123">
    <property type="entry name" value="Plipid/glycerol_acylTrfase"/>
</dbReference>
<evidence type="ECO:0000256" key="1">
    <source>
        <dbReference type="ARBA" id="ARBA00005189"/>
    </source>
</evidence>
<feature type="transmembrane region" description="Helical" evidence="4">
    <location>
        <begin position="20"/>
        <end position="50"/>
    </location>
</feature>
<evidence type="ECO:0000256" key="3">
    <source>
        <dbReference type="ARBA" id="ARBA00023315"/>
    </source>
</evidence>
<keyword evidence="4" id="KW-1133">Transmembrane helix</keyword>
<keyword evidence="4" id="KW-0812">Transmembrane</keyword>